<dbReference type="Proteomes" id="UP001057522">
    <property type="component" value="Unassembled WGS sequence"/>
</dbReference>
<dbReference type="PANTHER" id="PTHR35149:SF2">
    <property type="entry name" value="DUF262 DOMAIN-CONTAINING PROTEIN"/>
    <property type="match status" value="1"/>
</dbReference>
<evidence type="ECO:0000313" key="3">
    <source>
        <dbReference type="Proteomes" id="UP001057522"/>
    </source>
</evidence>
<dbReference type="Pfam" id="PF03235">
    <property type="entry name" value="GmrSD_N"/>
    <property type="match status" value="1"/>
</dbReference>
<protein>
    <submittedName>
        <fullName evidence="2">DUF262 domain-containing protein</fullName>
    </submittedName>
</protein>
<accession>A0ABT0TUU6</accession>
<keyword evidence="3" id="KW-1185">Reference proteome</keyword>
<proteinExistence type="predicted"/>
<dbReference type="InterPro" id="IPR004919">
    <property type="entry name" value="GmrSD_N"/>
</dbReference>
<name>A0ABT0TUU6_9HELI</name>
<dbReference type="PANTHER" id="PTHR35149">
    <property type="entry name" value="SLL5132 PROTEIN"/>
    <property type="match status" value="1"/>
</dbReference>
<dbReference type="EMBL" id="JAMOKX010000004">
    <property type="protein sequence ID" value="MCL9819701.1"/>
    <property type="molecule type" value="Genomic_DNA"/>
</dbReference>
<evidence type="ECO:0000259" key="1">
    <source>
        <dbReference type="Pfam" id="PF03235"/>
    </source>
</evidence>
<gene>
    <name evidence="2" type="ORF">NCR95_05920</name>
</gene>
<organism evidence="2 3">
    <name type="scientific">Helicobacter colisuis</name>
    <dbReference type="NCBI Taxonomy" id="2949739"/>
    <lineage>
        <taxon>Bacteria</taxon>
        <taxon>Pseudomonadati</taxon>
        <taxon>Campylobacterota</taxon>
        <taxon>Epsilonproteobacteria</taxon>
        <taxon>Campylobacterales</taxon>
        <taxon>Helicobacteraceae</taxon>
        <taxon>Helicobacter</taxon>
    </lineage>
</organism>
<reference evidence="2" key="1">
    <citation type="submission" date="2022-06" db="EMBL/GenBank/DDBJ databases">
        <title>Helicobacter colisuis sp. nov.</title>
        <authorList>
            <person name="Papic B."/>
            <person name="Gruntar I."/>
        </authorList>
    </citation>
    <scope>NUCLEOTIDE SEQUENCE</scope>
    <source>
        <strain evidence="2">11154-15</strain>
    </source>
</reference>
<feature type="domain" description="GmrSD restriction endonucleases N-terminal" evidence="1">
    <location>
        <begin position="1"/>
        <end position="157"/>
    </location>
</feature>
<comment type="caution">
    <text evidence="2">The sequence shown here is derived from an EMBL/GenBank/DDBJ whole genome shotgun (WGS) entry which is preliminary data.</text>
</comment>
<evidence type="ECO:0000313" key="2">
    <source>
        <dbReference type="EMBL" id="MCL9819701.1"/>
    </source>
</evidence>
<sequence length="210" mass="25160">MPDYQRPYSWRKDECEQLWTDIINVFGDGENIEEYFLGSIVTYKNDQKLLEIIDGQQRITTLTLLFRAFYEHFKNEGKNVKQGYLNGFGRCIWKFDSADEKLYFDEMHLYSEVAIDDDKEIKSLDFLFLQFMHIIRAQHEDFDTTTQSVLNFFTKQDKKVYYGASENWLYKDETMPFILNLADFWLNPQDYLSRKSTNCLKNLNLFQNDA</sequence>